<keyword evidence="1" id="KW-0472">Membrane</keyword>
<gene>
    <name evidence="3" type="ORF">PHYBOEH_007082</name>
</gene>
<evidence type="ECO:0008006" key="5">
    <source>
        <dbReference type="Google" id="ProtNLM"/>
    </source>
</evidence>
<dbReference type="EMBL" id="JAGDFL010000389">
    <property type="protein sequence ID" value="KAG7390208.1"/>
    <property type="molecule type" value="Genomic_DNA"/>
</dbReference>
<sequence length="426" mass="46952">MLIPAALAFTITAILSSVDGALRNLESDSSAALPSNDSFVFDGTNSDIAQQLYIRHQAGDTQDPVALNSIPTAVANRLDPLNIDFNNLPGLVQRAVLWDTGFAISPNDDPIQIRTMENYSMADIAVPKSDVSKVDCTFLNCSQPNDVTAYFSQYCTGYQMLNVSRCVADLFEDPGSRDFMGMMWSIGGDPDMTPELRLLDHAWTEYNNWTDTNISYSVYVVHTVTKEKDPAWNVCPTDNGYASLTVPCHRRDQYSDDELAAMNKATGSAWVTTWLEEEFAEDDSSFSLVLLVPIILGVLAVVAAVAGWIWWRRRSKAKTKTASGEILHSPQYVGGNTPEIARMPTVMTNQTTNSSHLEYESAGSNKTLKILLGSEHLMGKRIPYESLTFEKALSKGASGEVWVCEYNAQKVAVKRLLQTKEQNAGS</sequence>
<evidence type="ECO:0000313" key="4">
    <source>
        <dbReference type="Proteomes" id="UP000693981"/>
    </source>
</evidence>
<dbReference type="OrthoDB" id="99863at2759"/>
<name>A0A8T1WC07_9STRA</name>
<keyword evidence="4" id="KW-1185">Reference proteome</keyword>
<feature type="signal peptide" evidence="2">
    <location>
        <begin position="1"/>
        <end position="20"/>
    </location>
</feature>
<protein>
    <recommendedName>
        <fullName evidence="5">Protein kinase</fullName>
    </recommendedName>
</protein>
<evidence type="ECO:0000256" key="1">
    <source>
        <dbReference type="SAM" id="Phobius"/>
    </source>
</evidence>
<keyword evidence="1" id="KW-0812">Transmembrane</keyword>
<keyword evidence="2" id="KW-0732">Signal</keyword>
<evidence type="ECO:0000313" key="3">
    <source>
        <dbReference type="EMBL" id="KAG7390208.1"/>
    </source>
</evidence>
<keyword evidence="1" id="KW-1133">Transmembrane helix</keyword>
<feature type="transmembrane region" description="Helical" evidence="1">
    <location>
        <begin position="288"/>
        <end position="311"/>
    </location>
</feature>
<evidence type="ECO:0000256" key="2">
    <source>
        <dbReference type="SAM" id="SignalP"/>
    </source>
</evidence>
<dbReference type="AlphaFoldDB" id="A0A8T1WC07"/>
<dbReference type="Proteomes" id="UP000693981">
    <property type="component" value="Unassembled WGS sequence"/>
</dbReference>
<comment type="caution">
    <text evidence="3">The sequence shown here is derived from an EMBL/GenBank/DDBJ whole genome shotgun (WGS) entry which is preliminary data.</text>
</comment>
<reference evidence="3" key="1">
    <citation type="submission" date="2021-02" db="EMBL/GenBank/DDBJ databases">
        <authorList>
            <person name="Palmer J.M."/>
        </authorList>
    </citation>
    <scope>NUCLEOTIDE SEQUENCE</scope>
    <source>
        <strain evidence="3">SCRP23</strain>
    </source>
</reference>
<feature type="non-terminal residue" evidence="3">
    <location>
        <position position="426"/>
    </location>
</feature>
<proteinExistence type="predicted"/>
<organism evidence="3 4">
    <name type="scientific">Phytophthora boehmeriae</name>
    <dbReference type="NCBI Taxonomy" id="109152"/>
    <lineage>
        <taxon>Eukaryota</taxon>
        <taxon>Sar</taxon>
        <taxon>Stramenopiles</taxon>
        <taxon>Oomycota</taxon>
        <taxon>Peronosporomycetes</taxon>
        <taxon>Peronosporales</taxon>
        <taxon>Peronosporaceae</taxon>
        <taxon>Phytophthora</taxon>
    </lineage>
</organism>
<accession>A0A8T1WC07</accession>
<feature type="chain" id="PRO_5035857182" description="Protein kinase" evidence="2">
    <location>
        <begin position="21"/>
        <end position="426"/>
    </location>
</feature>